<reference evidence="2 3" key="1">
    <citation type="journal article" date="2009" name="J. Virol.">
        <title>The closest relatives of icosahedral viruses of thermophilic bacteria are among viruses and plasmids of the halophilic archaea.</title>
        <authorList>
            <person name="Jalasvuori M."/>
            <person name="Jaatinen S.T."/>
            <person name="Laurinavicius S."/>
            <person name="Ahola-Iivarinen E."/>
            <person name="Kalkkinen N."/>
            <person name="Bamford D.H."/>
            <person name="Bamford J.K."/>
        </authorList>
    </citation>
    <scope>NUCLEOTIDE SEQUENCE</scope>
</reference>
<name>C8CHL6_9VIRU</name>
<organism evidence="2 3">
    <name type="scientific">Thermus virus P23-77</name>
    <dbReference type="NCBI Taxonomy" id="1714272"/>
    <lineage>
        <taxon>Viruses</taxon>
        <taxon>Singelaviria</taxon>
        <taxon>Helvetiavirae</taxon>
        <taxon>Dividoviricota</taxon>
        <taxon>Laserviricetes</taxon>
        <taxon>Halopanivirales</taxon>
        <taxon>Matsushitaviridae</taxon>
        <taxon>Hukuchivirus</taxon>
        <taxon>Hukuchivirus P2377</taxon>
    </lineage>
</organism>
<dbReference type="RefSeq" id="YP_003169725.1">
    <property type="nucleotide sequence ID" value="NC_013197.1"/>
</dbReference>
<dbReference type="GeneID" id="11468003"/>
<evidence type="ECO:0000313" key="3">
    <source>
        <dbReference type="Proteomes" id="UP000000958"/>
    </source>
</evidence>
<keyword evidence="1" id="KW-0812">Transmembrane</keyword>
<proteinExistence type="predicted"/>
<evidence type="ECO:0000256" key="1">
    <source>
        <dbReference type="SAM" id="Phobius"/>
    </source>
</evidence>
<sequence length="116" mass="12422">MAFSIGNTLNSSQGLGSSGSGDFSIANAYPAGLSSPSPSDPLWLQILYGLQQAASVIDPYILTEQEKAQMDLQRAQLELQRAQLRASIRTEPAVPVWVWVVVALAGVALLVVLLRE</sequence>
<dbReference type="KEGG" id="vg:11468003"/>
<dbReference type="EMBL" id="GQ403789">
    <property type="protein sequence ID" value="ACV05045.1"/>
    <property type="molecule type" value="Genomic_DNA"/>
</dbReference>
<feature type="transmembrane region" description="Helical" evidence="1">
    <location>
        <begin position="96"/>
        <end position="114"/>
    </location>
</feature>
<accession>C8CHL6</accession>
<dbReference type="Proteomes" id="UP000000958">
    <property type="component" value="Segment"/>
</dbReference>
<keyword evidence="3" id="KW-1185">Reference proteome</keyword>
<keyword evidence="1" id="KW-0472">Membrane</keyword>
<keyword evidence="1" id="KW-1133">Transmembrane helix</keyword>
<evidence type="ECO:0000313" key="2">
    <source>
        <dbReference type="EMBL" id="ACV05045.1"/>
    </source>
</evidence>
<protein>
    <submittedName>
        <fullName evidence="2">Uncharacterized protein</fullName>
    </submittedName>
</protein>